<dbReference type="EMBL" id="OX459943">
    <property type="protein sequence ID" value="CAI9177469.1"/>
    <property type="molecule type" value="Genomic_DNA"/>
</dbReference>
<evidence type="ECO:0000313" key="2">
    <source>
        <dbReference type="EMBL" id="CAI9177469.1"/>
    </source>
</evidence>
<sequence length="142" mass="15412">MVAVLELLTAAASLLRAQALGAWASEVVALRLRSSGTRAWLPHSMWNLPGPGIKPVSSALVDRFSSTAPPGKSPASFSSCHAAPSSTFIISSFKVCNNLLSSLQPIFTEYHFWCLSGFSTTSYCWPEFQSLPEQQLSVFSER</sequence>
<reference evidence="2" key="1">
    <citation type="submission" date="2023-04" db="EMBL/GenBank/DDBJ databases">
        <authorList>
            <consortium name="ELIXIR-Norway"/>
        </authorList>
    </citation>
    <scope>NUCLEOTIDE SEQUENCE [LARGE SCALE GENOMIC DNA]</scope>
</reference>
<feature type="chain" id="PRO_5046454373" description="Secreted protein" evidence="1">
    <location>
        <begin position="25"/>
        <end position="142"/>
    </location>
</feature>
<keyword evidence="3" id="KW-1185">Reference proteome</keyword>
<name>A0ABN8ZUS0_RANTA</name>
<keyword evidence="1" id="KW-0732">Signal</keyword>
<evidence type="ECO:0000256" key="1">
    <source>
        <dbReference type="SAM" id="SignalP"/>
    </source>
</evidence>
<gene>
    <name evidence="2" type="ORF">MRATA1EN1_LOCUS26431</name>
</gene>
<feature type="signal peptide" evidence="1">
    <location>
        <begin position="1"/>
        <end position="24"/>
    </location>
</feature>
<proteinExistence type="predicted"/>
<dbReference type="Proteomes" id="UP001176941">
    <property type="component" value="Chromosome 7"/>
</dbReference>
<evidence type="ECO:0008006" key="4">
    <source>
        <dbReference type="Google" id="ProtNLM"/>
    </source>
</evidence>
<organism evidence="2 3">
    <name type="scientific">Rangifer tarandus platyrhynchus</name>
    <name type="common">Svalbard reindeer</name>
    <dbReference type="NCBI Taxonomy" id="3082113"/>
    <lineage>
        <taxon>Eukaryota</taxon>
        <taxon>Metazoa</taxon>
        <taxon>Chordata</taxon>
        <taxon>Craniata</taxon>
        <taxon>Vertebrata</taxon>
        <taxon>Euteleostomi</taxon>
        <taxon>Mammalia</taxon>
        <taxon>Eutheria</taxon>
        <taxon>Laurasiatheria</taxon>
        <taxon>Artiodactyla</taxon>
        <taxon>Ruminantia</taxon>
        <taxon>Pecora</taxon>
        <taxon>Cervidae</taxon>
        <taxon>Odocoileinae</taxon>
        <taxon>Rangifer</taxon>
    </lineage>
</organism>
<accession>A0ABN8ZUS0</accession>
<protein>
    <recommendedName>
        <fullName evidence="4">Secreted protein</fullName>
    </recommendedName>
</protein>
<evidence type="ECO:0000313" key="3">
    <source>
        <dbReference type="Proteomes" id="UP001176941"/>
    </source>
</evidence>